<dbReference type="PROSITE" id="PS00900">
    <property type="entry name" value="RNA_POL_PHAGE_1"/>
    <property type="match status" value="1"/>
</dbReference>
<dbReference type="Proteomes" id="UP000054144">
    <property type="component" value="Unassembled WGS sequence"/>
</dbReference>
<comment type="subcellular location">
    <subcellularLocation>
        <location evidence="1">Mitochondrion</location>
    </subcellularLocation>
</comment>
<dbReference type="InterPro" id="IPR037159">
    <property type="entry name" value="RNA_POL_N_sf"/>
</dbReference>
<sequence length="977" mass="109749">RQRLLEESVYDVALARLEHQGKTMKALNLQPKLMGDQLQHWMWSWHCALRDKLREVLKDIEELEKATSLAARRNKQPSYFDSLLGPYLRLLKEDRLSLLTIMEVMRLNGTSGICGGMKTTRALVSVGKAVEMEYKSQMCQNNRIAIPVGVTGGTQGSGYFSYMGYRSLQERRVAACRMAEDSEGWTTDWTQVTRAKVGGVLVDCLISTARVVRQGVDKDGAPIEEEQEAFFHTYEYQCGMKLGVIKLNQIIADALASNSVGESIHPRHLPMLVPPKPWTDYRHGGYLHNKTFAMRFKDSREQESYLRRASAKGSLELVYASLDYLGRTPWVINKKVFDVVLKVWNSGIRLGKMPPAEYEEPEPEKPTVDLSAPLKALQQQERNYKLKYKSWQQAVAENHSNRCSVNYKIEIARAFLGDKMYFPHNLDFRGRAYPIPPHLNHIGDDLSRGLLKFHEKKPLGERGLRWLKVHLANLYGYDKASFSERVRFVEDSLDLIYDSATNPLDGKRWWMDASDPWQCLAVCMELRDALESPDPLTFESGQPVHQDGTCNGLQHYAALGGDNQGARQVNLSAADRPSDVYTHVGNMVEKIIDADAAKGDPIAVMLQGKITRKVVKQTVMTTVYGVTFVGAREQISKQLRDRKDIPEEDCWAASAYLAKLVLGCIGNLFSGAKDIMTWLSLSARLIAKSIPETRLAEALADFKVEKEKAMMTATSLARKPAVLPRGFLQKEFMTPVVWTTPMGLPIVQPYRKMTKRQIITPIQTVYLIDPNVTNGVNSTKQASAFPPNFIHSLDATHMMLTALRCNSANLTFASVHDSYWTHACDIDHMSEIIRDTFIALHSADVLERLRREFIIRYSKHKIPLIAFGKGTSIVKALVDAGSRLRVTRAQAESLKGLAPLLEISDDMPSTVDEADADLLRDAVDSMETNDSAADGDTSGSDPNLLGKFVNLADILPPLPKKGTFHVEEIKESPYFFS</sequence>
<dbReference type="SUPFAM" id="SSF56672">
    <property type="entry name" value="DNA/RNA polymerases"/>
    <property type="match status" value="1"/>
</dbReference>
<keyword evidence="3 10" id="KW-0240">DNA-directed RNA polymerase</keyword>
<protein>
    <recommendedName>
        <fullName evidence="10">DNA-directed RNA polymerase</fullName>
        <ecNumber evidence="10">2.7.7.6</ecNumber>
    </recommendedName>
</protein>
<dbReference type="Pfam" id="PF14700">
    <property type="entry name" value="RPOL_N"/>
    <property type="match status" value="1"/>
</dbReference>
<dbReference type="FunFam" id="1.10.287.280:FF:000001">
    <property type="entry name" value="DNA-directed RNA polymerase"/>
    <property type="match status" value="1"/>
</dbReference>
<evidence type="ECO:0000256" key="8">
    <source>
        <dbReference type="ARBA" id="ARBA00023163"/>
    </source>
</evidence>
<dbReference type="Pfam" id="PF00940">
    <property type="entry name" value="RNA_pol"/>
    <property type="match status" value="1"/>
</dbReference>
<dbReference type="FunFam" id="1.10.150.20:FF:000041">
    <property type="entry name" value="DNA-directed RNA polymerase"/>
    <property type="match status" value="1"/>
</dbReference>
<dbReference type="PANTHER" id="PTHR10102">
    <property type="entry name" value="DNA-DIRECTED RNA POLYMERASE, MITOCHONDRIAL"/>
    <property type="match status" value="1"/>
</dbReference>
<dbReference type="InterPro" id="IPR043502">
    <property type="entry name" value="DNA/RNA_pol_sf"/>
</dbReference>
<dbReference type="GO" id="GO:0034245">
    <property type="term" value="C:mitochondrial DNA-directed RNA polymerase complex"/>
    <property type="evidence" value="ECO:0007669"/>
    <property type="project" value="TreeGrafter"/>
</dbReference>
<feature type="non-terminal residue" evidence="12">
    <location>
        <position position="1"/>
    </location>
</feature>
<evidence type="ECO:0000256" key="5">
    <source>
        <dbReference type="ARBA" id="ARBA00022695"/>
    </source>
</evidence>
<evidence type="ECO:0000256" key="10">
    <source>
        <dbReference type="RuleBase" id="RU003805"/>
    </source>
</evidence>
<dbReference type="InterPro" id="IPR024075">
    <property type="entry name" value="DNA-dir_RNA_pol_helix_hairp_sf"/>
</dbReference>
<comment type="similarity">
    <text evidence="2 10">Belongs to the phage and mitochondrial RNA polymerase family.</text>
</comment>
<dbReference type="SMART" id="SM01311">
    <property type="entry name" value="RPOL_N"/>
    <property type="match status" value="1"/>
</dbReference>
<evidence type="ECO:0000313" key="12">
    <source>
        <dbReference type="EMBL" id="KIY48560.1"/>
    </source>
</evidence>
<keyword evidence="8 10" id="KW-0804">Transcription</keyword>
<dbReference type="OrthoDB" id="276422at2759"/>
<dbReference type="GO" id="GO:0006390">
    <property type="term" value="P:mitochondrial transcription"/>
    <property type="evidence" value="ECO:0007669"/>
    <property type="project" value="TreeGrafter"/>
</dbReference>
<dbReference type="GO" id="GO:0001018">
    <property type="term" value="F:mitochondrial promoter sequence-specific DNA binding"/>
    <property type="evidence" value="ECO:0007669"/>
    <property type="project" value="TreeGrafter"/>
</dbReference>
<reference evidence="12 13" key="1">
    <citation type="journal article" date="2015" name="Fungal Genet. Biol.">
        <title>Evolution of novel wood decay mechanisms in Agaricales revealed by the genome sequences of Fistulina hepatica and Cylindrobasidium torrendii.</title>
        <authorList>
            <person name="Floudas D."/>
            <person name="Held B.W."/>
            <person name="Riley R."/>
            <person name="Nagy L.G."/>
            <person name="Koehler G."/>
            <person name="Ransdell A.S."/>
            <person name="Younus H."/>
            <person name="Chow J."/>
            <person name="Chiniquy J."/>
            <person name="Lipzen A."/>
            <person name="Tritt A."/>
            <person name="Sun H."/>
            <person name="Haridas S."/>
            <person name="LaButti K."/>
            <person name="Ohm R.A."/>
            <person name="Kues U."/>
            <person name="Blanchette R.A."/>
            <person name="Grigoriev I.V."/>
            <person name="Minto R.E."/>
            <person name="Hibbett D.S."/>
        </authorList>
    </citation>
    <scope>NUCLEOTIDE SEQUENCE [LARGE SCALE GENOMIC DNA]</scope>
    <source>
        <strain evidence="12 13">ATCC 64428</strain>
    </source>
</reference>
<evidence type="ECO:0000256" key="4">
    <source>
        <dbReference type="ARBA" id="ARBA00022679"/>
    </source>
</evidence>
<evidence type="ECO:0000256" key="7">
    <source>
        <dbReference type="ARBA" id="ARBA00023128"/>
    </source>
</evidence>
<dbReference type="PROSITE" id="PS00489">
    <property type="entry name" value="RNA_POL_PHAGE_2"/>
    <property type="match status" value="1"/>
</dbReference>
<dbReference type="Gene3D" id="1.10.150.20">
    <property type="entry name" value="5' to 3' exonuclease, C-terminal subdomain"/>
    <property type="match status" value="1"/>
</dbReference>
<gene>
    <name evidence="12" type="ORF">FISHEDRAFT_43135</name>
</gene>
<keyword evidence="6" id="KW-0809">Transit peptide</keyword>
<dbReference type="EC" id="2.7.7.6" evidence="10"/>
<dbReference type="InterPro" id="IPR002092">
    <property type="entry name" value="DNA-dir_Rpol_phage-type"/>
</dbReference>
<dbReference type="Gene3D" id="1.10.287.260">
    <property type="match status" value="1"/>
</dbReference>
<proteinExistence type="inferred from homology"/>
<evidence type="ECO:0000256" key="6">
    <source>
        <dbReference type="ARBA" id="ARBA00022946"/>
    </source>
</evidence>
<evidence type="ECO:0000256" key="1">
    <source>
        <dbReference type="ARBA" id="ARBA00004173"/>
    </source>
</evidence>
<accession>A0A0D7AD10</accession>
<feature type="domain" description="DNA-directed RNA polymerase N-terminal" evidence="11">
    <location>
        <begin position="1"/>
        <end position="327"/>
    </location>
</feature>
<dbReference type="EMBL" id="KN881832">
    <property type="protein sequence ID" value="KIY48560.1"/>
    <property type="molecule type" value="Genomic_DNA"/>
</dbReference>
<dbReference type="GO" id="GO:0003899">
    <property type="term" value="F:DNA-directed RNA polymerase activity"/>
    <property type="evidence" value="ECO:0007669"/>
    <property type="project" value="UniProtKB-EC"/>
</dbReference>
<keyword evidence="4 10" id="KW-0808">Transferase</keyword>
<evidence type="ECO:0000256" key="9">
    <source>
        <dbReference type="ARBA" id="ARBA00048552"/>
    </source>
</evidence>
<evidence type="ECO:0000256" key="2">
    <source>
        <dbReference type="ARBA" id="ARBA00009493"/>
    </source>
</evidence>
<keyword evidence="5 10" id="KW-0548">Nucleotidyltransferase</keyword>
<evidence type="ECO:0000313" key="13">
    <source>
        <dbReference type="Proteomes" id="UP000054144"/>
    </source>
</evidence>
<dbReference type="Gene3D" id="1.10.287.280">
    <property type="match status" value="1"/>
</dbReference>
<keyword evidence="7" id="KW-0496">Mitochondrion</keyword>
<evidence type="ECO:0000259" key="11">
    <source>
        <dbReference type="SMART" id="SM01311"/>
    </source>
</evidence>
<dbReference type="InterPro" id="IPR046950">
    <property type="entry name" value="DNA-dir_Rpol_C_phage-type"/>
</dbReference>
<comment type="catalytic activity">
    <reaction evidence="9 10">
        <text>RNA(n) + a ribonucleoside 5'-triphosphate = RNA(n+1) + diphosphate</text>
        <dbReference type="Rhea" id="RHEA:21248"/>
        <dbReference type="Rhea" id="RHEA-COMP:14527"/>
        <dbReference type="Rhea" id="RHEA-COMP:17342"/>
        <dbReference type="ChEBI" id="CHEBI:33019"/>
        <dbReference type="ChEBI" id="CHEBI:61557"/>
        <dbReference type="ChEBI" id="CHEBI:140395"/>
        <dbReference type="EC" id="2.7.7.6"/>
    </reaction>
</comment>
<comment type="function">
    <text evidence="10">DNA-dependent RNA polymerase catalyzes the transcription of DNA into RNA using the four ribonucleoside triphosphates as substrates.</text>
</comment>
<dbReference type="InterPro" id="IPR029262">
    <property type="entry name" value="RPOL_N"/>
</dbReference>
<name>A0A0D7AD10_9AGAR</name>
<dbReference type="PANTHER" id="PTHR10102:SF0">
    <property type="entry name" value="DNA-DIRECTED RNA POLYMERASE, MITOCHONDRIAL"/>
    <property type="match status" value="1"/>
</dbReference>
<keyword evidence="13" id="KW-1185">Reference proteome</keyword>
<organism evidence="12 13">
    <name type="scientific">Fistulina hepatica ATCC 64428</name>
    <dbReference type="NCBI Taxonomy" id="1128425"/>
    <lineage>
        <taxon>Eukaryota</taxon>
        <taxon>Fungi</taxon>
        <taxon>Dikarya</taxon>
        <taxon>Basidiomycota</taxon>
        <taxon>Agaricomycotina</taxon>
        <taxon>Agaricomycetes</taxon>
        <taxon>Agaricomycetidae</taxon>
        <taxon>Agaricales</taxon>
        <taxon>Fistulinaceae</taxon>
        <taxon>Fistulina</taxon>
    </lineage>
</organism>
<evidence type="ECO:0000256" key="3">
    <source>
        <dbReference type="ARBA" id="ARBA00022478"/>
    </source>
</evidence>
<dbReference type="AlphaFoldDB" id="A0A0D7AD10"/>
<dbReference type="Gene3D" id="1.10.1320.10">
    <property type="entry name" value="DNA-directed RNA polymerase, N-terminal domain"/>
    <property type="match status" value="1"/>
</dbReference>